<protein>
    <submittedName>
        <fullName evidence="2">Glycosyltransferase family 2 protein</fullName>
    </submittedName>
</protein>
<dbReference type="PANTHER" id="PTHR43685:SF2">
    <property type="entry name" value="GLYCOSYLTRANSFERASE 2-LIKE DOMAIN-CONTAINING PROTEIN"/>
    <property type="match status" value="1"/>
</dbReference>
<sequence>MNSSISVVVPTYNRAELLPATLDAILAQTLRPAEVIVVDDGSTDDTPAVLARYEPRVRVLRIANSGDLVARNEGLAVAKGDLVAFCDSDDLWRPGFLATMAGMWREEPHLRVAFSDFVIIRDGVWEQTRKFAQAPAGFWDGLRSLGPPMSVFDMPIVRRLLDFQPFFPSAMMADRRFLLGIGGWDTSVSRLVGCDFATALRLAEHAPFGILQQPLVGIRKHAGNHSADVQAMNLGDAKILERVLATRPSLRPYESAVRASIAKRRMQALDTAFVRQDFSAVREIAAMLPRSGRPLPLRVKAGLAAWPASLRGPAGATLLSLGSLAAATRRLVR</sequence>
<dbReference type="InterPro" id="IPR029044">
    <property type="entry name" value="Nucleotide-diphossugar_trans"/>
</dbReference>
<evidence type="ECO:0000313" key="2">
    <source>
        <dbReference type="EMBL" id="MBO1076773.1"/>
    </source>
</evidence>
<dbReference type="Gene3D" id="3.90.550.10">
    <property type="entry name" value="Spore Coat Polysaccharide Biosynthesis Protein SpsA, Chain A"/>
    <property type="match status" value="1"/>
</dbReference>
<dbReference type="Proteomes" id="UP001518990">
    <property type="component" value="Unassembled WGS sequence"/>
</dbReference>
<organism evidence="2 3">
    <name type="scientific">Roseomonas marmotae</name>
    <dbReference type="NCBI Taxonomy" id="2768161"/>
    <lineage>
        <taxon>Bacteria</taxon>
        <taxon>Pseudomonadati</taxon>
        <taxon>Pseudomonadota</taxon>
        <taxon>Alphaproteobacteria</taxon>
        <taxon>Acetobacterales</taxon>
        <taxon>Roseomonadaceae</taxon>
        <taxon>Roseomonas</taxon>
    </lineage>
</organism>
<dbReference type="EMBL" id="JACTNF010000029">
    <property type="protein sequence ID" value="MBO1076773.1"/>
    <property type="molecule type" value="Genomic_DNA"/>
</dbReference>
<comment type="caution">
    <text evidence="2">The sequence shown here is derived from an EMBL/GenBank/DDBJ whole genome shotgun (WGS) entry which is preliminary data.</text>
</comment>
<dbReference type="RefSeq" id="WP_207450128.1">
    <property type="nucleotide sequence ID" value="NZ_CP061091.1"/>
</dbReference>
<gene>
    <name evidence="2" type="ORF">IAI60_19335</name>
</gene>
<dbReference type="SUPFAM" id="SSF53448">
    <property type="entry name" value="Nucleotide-diphospho-sugar transferases"/>
    <property type="match status" value="1"/>
</dbReference>
<dbReference type="InterPro" id="IPR050834">
    <property type="entry name" value="Glycosyltransf_2"/>
</dbReference>
<dbReference type="InterPro" id="IPR001173">
    <property type="entry name" value="Glyco_trans_2-like"/>
</dbReference>
<dbReference type="PANTHER" id="PTHR43685">
    <property type="entry name" value="GLYCOSYLTRANSFERASE"/>
    <property type="match status" value="1"/>
</dbReference>
<evidence type="ECO:0000313" key="3">
    <source>
        <dbReference type="Proteomes" id="UP001518990"/>
    </source>
</evidence>
<name>A0ABS3KJI5_9PROT</name>
<dbReference type="Pfam" id="PF00535">
    <property type="entry name" value="Glycos_transf_2"/>
    <property type="match status" value="1"/>
</dbReference>
<accession>A0ABS3KJI5</accession>
<dbReference type="CDD" id="cd00761">
    <property type="entry name" value="Glyco_tranf_GTA_type"/>
    <property type="match status" value="1"/>
</dbReference>
<evidence type="ECO:0000259" key="1">
    <source>
        <dbReference type="Pfam" id="PF00535"/>
    </source>
</evidence>
<proteinExistence type="predicted"/>
<reference evidence="2 3" key="1">
    <citation type="submission" date="2020-09" db="EMBL/GenBank/DDBJ databases">
        <title>Roseomonas.</title>
        <authorList>
            <person name="Zhu W."/>
        </authorList>
    </citation>
    <scope>NUCLEOTIDE SEQUENCE [LARGE SCALE GENOMIC DNA]</scope>
    <source>
        <strain evidence="2 3">1311</strain>
    </source>
</reference>
<feature type="domain" description="Glycosyltransferase 2-like" evidence="1">
    <location>
        <begin position="6"/>
        <end position="114"/>
    </location>
</feature>
<keyword evidence="3" id="KW-1185">Reference proteome</keyword>